<keyword evidence="4" id="KW-0808">Transferase</keyword>
<evidence type="ECO:0000256" key="2">
    <source>
        <dbReference type="ARBA" id="ARBA00022448"/>
    </source>
</evidence>
<dbReference type="InterPro" id="IPR011055">
    <property type="entry name" value="Dup_hybrid_motif"/>
</dbReference>
<evidence type="ECO:0000313" key="9">
    <source>
        <dbReference type="Proteomes" id="UP001589609"/>
    </source>
</evidence>
<protein>
    <submittedName>
        <fullName evidence="8">PTS glucose transporter subunit IIA</fullName>
    </submittedName>
</protein>
<comment type="caution">
    <text evidence="8">The sequence shown here is derived from an EMBL/GenBank/DDBJ whole genome shotgun (WGS) entry which is preliminary data.</text>
</comment>
<dbReference type="SUPFAM" id="SSF51261">
    <property type="entry name" value="Duplicated hybrid motif"/>
    <property type="match status" value="1"/>
</dbReference>
<accession>A0ABV5WIR6</accession>
<feature type="domain" description="PTS EIIA type-1" evidence="7">
    <location>
        <begin position="25"/>
        <end position="129"/>
    </location>
</feature>
<dbReference type="CDD" id="cd00210">
    <property type="entry name" value="PTS_IIA_glc"/>
    <property type="match status" value="1"/>
</dbReference>
<keyword evidence="6" id="KW-0418">Kinase</keyword>
<proteinExistence type="predicted"/>
<gene>
    <name evidence="8" type="ORF">ACFFMS_19615</name>
</gene>
<dbReference type="PANTHER" id="PTHR45008">
    <property type="entry name" value="PTS SYSTEM GLUCOSE-SPECIFIC EIIA COMPONENT"/>
    <property type="match status" value="1"/>
</dbReference>
<feature type="non-terminal residue" evidence="8">
    <location>
        <position position="1"/>
    </location>
</feature>
<dbReference type="PANTHER" id="PTHR45008:SF1">
    <property type="entry name" value="PTS SYSTEM GLUCOSE-SPECIFIC EIIA COMPONENT"/>
    <property type="match status" value="1"/>
</dbReference>
<dbReference type="PROSITE" id="PS00371">
    <property type="entry name" value="PTS_EIIA_TYPE_1_HIS"/>
    <property type="match status" value="1"/>
</dbReference>
<dbReference type="EMBL" id="JBHMAF010000150">
    <property type="protein sequence ID" value="MFB9760529.1"/>
    <property type="molecule type" value="Genomic_DNA"/>
</dbReference>
<name>A0ABV5WIR6_9BACI</name>
<dbReference type="Proteomes" id="UP001589609">
    <property type="component" value="Unassembled WGS sequence"/>
</dbReference>
<keyword evidence="5" id="KW-0598">Phosphotransferase system</keyword>
<evidence type="ECO:0000256" key="1">
    <source>
        <dbReference type="ARBA" id="ARBA00004496"/>
    </source>
</evidence>
<evidence type="ECO:0000256" key="4">
    <source>
        <dbReference type="ARBA" id="ARBA00022679"/>
    </source>
</evidence>
<evidence type="ECO:0000256" key="3">
    <source>
        <dbReference type="ARBA" id="ARBA00022597"/>
    </source>
</evidence>
<evidence type="ECO:0000256" key="6">
    <source>
        <dbReference type="ARBA" id="ARBA00022777"/>
    </source>
</evidence>
<dbReference type="NCBIfam" id="TIGR00830">
    <property type="entry name" value="PTBA"/>
    <property type="match status" value="1"/>
</dbReference>
<dbReference type="InterPro" id="IPR050890">
    <property type="entry name" value="PTS_EIIA_component"/>
</dbReference>
<dbReference type="RefSeq" id="WP_379950835.1">
    <property type="nucleotide sequence ID" value="NZ_JBHMAF010000150.1"/>
</dbReference>
<keyword evidence="9" id="KW-1185">Reference proteome</keyword>
<comment type="subcellular location">
    <subcellularLocation>
        <location evidence="1">Cytoplasm</location>
    </subcellularLocation>
</comment>
<dbReference type="Gene3D" id="2.70.70.10">
    <property type="entry name" value="Glucose Permease (Domain IIA)"/>
    <property type="match status" value="1"/>
</dbReference>
<reference evidence="8 9" key="1">
    <citation type="submission" date="2024-09" db="EMBL/GenBank/DDBJ databases">
        <authorList>
            <person name="Sun Q."/>
            <person name="Mori K."/>
        </authorList>
    </citation>
    <scope>NUCLEOTIDE SEQUENCE [LARGE SCALE GENOMIC DNA]</scope>
    <source>
        <strain evidence="8 9">JCM 11201</strain>
    </source>
</reference>
<keyword evidence="3 8" id="KW-0762">Sugar transport</keyword>
<dbReference type="PROSITE" id="PS51093">
    <property type="entry name" value="PTS_EIIA_TYPE_1"/>
    <property type="match status" value="1"/>
</dbReference>
<evidence type="ECO:0000313" key="8">
    <source>
        <dbReference type="EMBL" id="MFB9760529.1"/>
    </source>
</evidence>
<evidence type="ECO:0000256" key="5">
    <source>
        <dbReference type="ARBA" id="ARBA00022683"/>
    </source>
</evidence>
<dbReference type="InterPro" id="IPR001127">
    <property type="entry name" value="PTS_EIIA_1_perm"/>
</dbReference>
<sequence>QPLVKKEAIVSPLTGAIKALNKVDDQVFASEAMGKGIAIEPTIGKVFAPVDGVVSILFPTGHAIGITSEEGAEILIHVGIDTVQLEGKYFSPKVQQGDRVKKGDLLVEFDIEKIKEAGYQITTPVIITNTNQYMEIVETNQQRIEAKEGLLTLVI</sequence>
<keyword evidence="2" id="KW-0813">Transport</keyword>
<organism evidence="8 9">
    <name type="scientific">Ectobacillus funiculus</name>
    <dbReference type="NCBI Taxonomy" id="137993"/>
    <lineage>
        <taxon>Bacteria</taxon>
        <taxon>Bacillati</taxon>
        <taxon>Bacillota</taxon>
        <taxon>Bacilli</taxon>
        <taxon>Bacillales</taxon>
        <taxon>Bacillaceae</taxon>
        <taxon>Ectobacillus</taxon>
    </lineage>
</organism>
<evidence type="ECO:0000259" key="7">
    <source>
        <dbReference type="PROSITE" id="PS51093"/>
    </source>
</evidence>
<dbReference type="Pfam" id="PF00358">
    <property type="entry name" value="PTS_EIIA_1"/>
    <property type="match status" value="1"/>
</dbReference>